<proteinExistence type="predicted"/>
<gene>
    <name evidence="1" type="ORF">AN2V17_38800</name>
</gene>
<dbReference type="Proteomes" id="UP001374599">
    <property type="component" value="Unassembled WGS sequence"/>
</dbReference>
<comment type="caution">
    <text evidence="1">The sequence shown here is derived from an EMBL/GenBank/DDBJ whole genome shotgun (WGS) entry which is preliminary data.</text>
</comment>
<reference evidence="1" key="1">
    <citation type="submission" date="2023-09" db="EMBL/GenBank/DDBJ databases">
        <title>Vallitalea sediminicola and Vallitalea maricola sp. nov., anaerobic bacteria isolated from marine sediment.</title>
        <authorList>
            <person name="Hirano S."/>
            <person name="Maeda A."/>
            <person name="Terahara T."/>
            <person name="Mori K."/>
            <person name="Hamada M."/>
            <person name="Matsumoto R."/>
            <person name="Kobayashi T."/>
        </authorList>
    </citation>
    <scope>NUCLEOTIDE SEQUENCE</scope>
    <source>
        <strain evidence="1">AN17-2</strain>
    </source>
</reference>
<sequence>MIKVFKSNQKKQQVIESYNHLLELWNVNYQEVDLKTQFGTTHCIISGNKANPPLLMFHGVGDNSAVMWILNIQELSEHFYCISVDTLGGPGKSIPNENFNKKKFNQVKWINDLVRQLEICNINILGISNGAYMAYNYLTYESNTIDKVVCLEGGMVIGNPYKNMIRTLLIMFPHILLPNRSNMIAILKKLSSPESNFINNCPNVVNHMIMVMKSHNQKAMFAHGLEKYEKEKGILVRDKLLFLIGDYKVDNKRKFINVLEDGGYNYKIIKGAGHGINHEQPKIVNSEIIQFLLKDSGI</sequence>
<accession>A0ACB5UPU5</accession>
<evidence type="ECO:0000313" key="1">
    <source>
        <dbReference type="EMBL" id="GMQ64642.1"/>
    </source>
</evidence>
<dbReference type="EMBL" id="BTPU01000076">
    <property type="protein sequence ID" value="GMQ64642.1"/>
    <property type="molecule type" value="Genomic_DNA"/>
</dbReference>
<name>A0ACB5UPU5_9FIRM</name>
<evidence type="ECO:0000313" key="2">
    <source>
        <dbReference type="Proteomes" id="UP001374599"/>
    </source>
</evidence>
<protein>
    <submittedName>
        <fullName evidence="1">Uncharacterized protein</fullName>
    </submittedName>
</protein>
<keyword evidence="2" id="KW-1185">Reference proteome</keyword>
<organism evidence="1 2">
    <name type="scientific">Vallitalea maricola</name>
    <dbReference type="NCBI Taxonomy" id="3074433"/>
    <lineage>
        <taxon>Bacteria</taxon>
        <taxon>Bacillati</taxon>
        <taxon>Bacillota</taxon>
        <taxon>Clostridia</taxon>
        <taxon>Lachnospirales</taxon>
        <taxon>Vallitaleaceae</taxon>
        <taxon>Vallitalea</taxon>
    </lineage>
</organism>